<feature type="domain" description="C2H2-type" evidence="2">
    <location>
        <begin position="241"/>
        <end position="262"/>
    </location>
</feature>
<sequence length="268" mass="28823">MNYHPPSMPEDWDTIALGSSCDNVTDTCCSSNDGRTAAEGGPGHQYAVAVAEQYAIDAAGDARTEMSGGQLEYGNQTVALCPTTAATASRAASPLALSPSYPIQQTWQPAPGTYYAPPHVYQPPPPPAYAPQALPPPPPTYAPPPPPQNAPAQLVPADLQLDRAIEDPICGLEGCSIRLDDLTVGGQRRHLRDFHAAALQHGRVQCTWVYDSGTMCGRDLDKNNWGKHIAAVHYGSTAEQCPYCPKVICRPDALRRHVDNFHSRADED</sequence>
<evidence type="ECO:0000313" key="3">
    <source>
        <dbReference type="EMBL" id="TFY59995.1"/>
    </source>
</evidence>
<dbReference type="InterPro" id="IPR013087">
    <property type="entry name" value="Znf_C2H2_type"/>
</dbReference>
<dbReference type="EMBL" id="SEKV01000276">
    <property type="protein sequence ID" value="TFY59995.1"/>
    <property type="molecule type" value="Genomic_DNA"/>
</dbReference>
<dbReference type="STRING" id="34475.A0A4Y9YCD1"/>
<organism evidence="3 4">
    <name type="scientific">Rhodofomes roseus</name>
    <dbReference type="NCBI Taxonomy" id="34475"/>
    <lineage>
        <taxon>Eukaryota</taxon>
        <taxon>Fungi</taxon>
        <taxon>Dikarya</taxon>
        <taxon>Basidiomycota</taxon>
        <taxon>Agaricomycotina</taxon>
        <taxon>Agaricomycetes</taxon>
        <taxon>Polyporales</taxon>
        <taxon>Rhodofomes</taxon>
    </lineage>
</organism>
<proteinExistence type="predicted"/>
<reference evidence="3 4" key="1">
    <citation type="submission" date="2019-01" db="EMBL/GenBank/DDBJ databases">
        <title>Genome sequencing of the rare red list fungi Fomitopsis rosea.</title>
        <authorList>
            <person name="Buettner E."/>
            <person name="Kellner H."/>
        </authorList>
    </citation>
    <scope>NUCLEOTIDE SEQUENCE [LARGE SCALE GENOMIC DNA]</scope>
    <source>
        <strain evidence="3 4">DSM 105464</strain>
    </source>
</reference>
<evidence type="ECO:0000259" key="2">
    <source>
        <dbReference type="PROSITE" id="PS00028"/>
    </source>
</evidence>
<dbReference type="Proteomes" id="UP000298390">
    <property type="component" value="Unassembled WGS sequence"/>
</dbReference>
<evidence type="ECO:0000256" key="1">
    <source>
        <dbReference type="SAM" id="MobiDB-lite"/>
    </source>
</evidence>
<feature type="region of interest" description="Disordered" evidence="1">
    <location>
        <begin position="125"/>
        <end position="152"/>
    </location>
</feature>
<name>A0A4Y9YCD1_9APHY</name>
<feature type="compositionally biased region" description="Pro residues" evidence="1">
    <location>
        <begin position="125"/>
        <end position="149"/>
    </location>
</feature>
<dbReference type="AlphaFoldDB" id="A0A4Y9YCD1"/>
<accession>A0A4Y9YCD1</accession>
<comment type="caution">
    <text evidence="3">The sequence shown here is derived from an EMBL/GenBank/DDBJ whole genome shotgun (WGS) entry which is preliminary data.</text>
</comment>
<gene>
    <name evidence="3" type="ORF">EVJ58_g5430</name>
</gene>
<evidence type="ECO:0000313" key="4">
    <source>
        <dbReference type="Proteomes" id="UP000298390"/>
    </source>
</evidence>
<protein>
    <recommendedName>
        <fullName evidence="2">C2H2-type domain-containing protein</fullName>
    </recommendedName>
</protein>
<dbReference type="PROSITE" id="PS00028">
    <property type="entry name" value="ZINC_FINGER_C2H2_1"/>
    <property type="match status" value="1"/>
</dbReference>